<accession>A0A7I8IZ58</accession>
<proteinExistence type="predicted"/>
<dbReference type="AlphaFoldDB" id="A0A7I8IZ58"/>
<feature type="compositionally biased region" description="Basic and acidic residues" evidence="1">
    <location>
        <begin position="107"/>
        <end position="118"/>
    </location>
</feature>
<reference evidence="2 3" key="1">
    <citation type="submission" date="2019-12" db="EMBL/GenBank/DDBJ databases">
        <authorList>
            <person name="Scholz U."/>
            <person name="Mascher M."/>
            <person name="Fiebig A."/>
        </authorList>
    </citation>
    <scope>NUCLEOTIDE SEQUENCE</scope>
</reference>
<protein>
    <submittedName>
        <fullName evidence="2">Uncharacterized protein</fullName>
    </submittedName>
</protein>
<dbReference type="EMBL" id="CACRZD030000007">
    <property type="protein sequence ID" value="CAA6663266.1"/>
    <property type="molecule type" value="Genomic_DNA"/>
</dbReference>
<evidence type="ECO:0000313" key="3">
    <source>
        <dbReference type="Proteomes" id="UP001189122"/>
    </source>
</evidence>
<sequence>MRCHPDRQWRGINPPPHIRRLQPSLEVPSSPTPRARPLQGTHDDSKTWSTRWRRTSSCCPMGLPGRGSEFLGGHTVRPQDVLWFSRRAGWGKDPSSIRDPAQMSRADVPRLPDDTSPT</sequence>
<keyword evidence="3" id="KW-1185">Reference proteome</keyword>
<evidence type="ECO:0000313" key="2">
    <source>
        <dbReference type="EMBL" id="CAA2623734.1"/>
    </source>
</evidence>
<gene>
    <name evidence="2" type="ORF">SI7747_07009651</name>
</gene>
<name>A0A7I8IZ58_SPIIN</name>
<evidence type="ECO:0000256" key="1">
    <source>
        <dbReference type="SAM" id="MobiDB-lite"/>
    </source>
</evidence>
<organism evidence="2">
    <name type="scientific">Spirodela intermedia</name>
    <name type="common">Intermediate duckweed</name>
    <dbReference type="NCBI Taxonomy" id="51605"/>
    <lineage>
        <taxon>Eukaryota</taxon>
        <taxon>Viridiplantae</taxon>
        <taxon>Streptophyta</taxon>
        <taxon>Embryophyta</taxon>
        <taxon>Tracheophyta</taxon>
        <taxon>Spermatophyta</taxon>
        <taxon>Magnoliopsida</taxon>
        <taxon>Liliopsida</taxon>
        <taxon>Araceae</taxon>
        <taxon>Lemnoideae</taxon>
        <taxon>Spirodela</taxon>
    </lineage>
</organism>
<dbReference type="EMBL" id="LR743594">
    <property type="protein sequence ID" value="CAA2623734.1"/>
    <property type="molecule type" value="Genomic_DNA"/>
</dbReference>
<feature type="region of interest" description="Disordered" evidence="1">
    <location>
        <begin position="88"/>
        <end position="118"/>
    </location>
</feature>
<dbReference type="Proteomes" id="UP001189122">
    <property type="component" value="Unassembled WGS sequence"/>
</dbReference>
<feature type="region of interest" description="Disordered" evidence="1">
    <location>
        <begin position="1"/>
        <end position="53"/>
    </location>
</feature>